<dbReference type="AlphaFoldDB" id="A0A9D1HET9"/>
<keyword evidence="1" id="KW-1133">Transmembrane helix</keyword>
<evidence type="ECO:0000313" key="3">
    <source>
        <dbReference type="Proteomes" id="UP000824164"/>
    </source>
</evidence>
<evidence type="ECO:0000313" key="2">
    <source>
        <dbReference type="EMBL" id="HIU01883.1"/>
    </source>
</evidence>
<reference evidence="2" key="2">
    <citation type="journal article" date="2021" name="PeerJ">
        <title>Extensive microbial diversity within the chicken gut microbiome revealed by metagenomics and culture.</title>
        <authorList>
            <person name="Gilroy R."/>
            <person name="Ravi A."/>
            <person name="Getino M."/>
            <person name="Pursley I."/>
            <person name="Horton D.L."/>
            <person name="Alikhan N.F."/>
            <person name="Baker D."/>
            <person name="Gharbi K."/>
            <person name="Hall N."/>
            <person name="Watson M."/>
            <person name="Adriaenssens E.M."/>
            <person name="Foster-Nyarko E."/>
            <person name="Jarju S."/>
            <person name="Secka A."/>
            <person name="Antonio M."/>
            <person name="Oren A."/>
            <person name="Chaudhuri R.R."/>
            <person name="La Ragione R."/>
            <person name="Hildebrand F."/>
            <person name="Pallen M.J."/>
        </authorList>
    </citation>
    <scope>NUCLEOTIDE SEQUENCE</scope>
    <source>
        <strain evidence="2">CHK187-14744</strain>
    </source>
</reference>
<gene>
    <name evidence="2" type="ORF">IAB63_01345</name>
</gene>
<name>A0A9D1HET9_9FIRM</name>
<sequence>MHRQKNAKILLMGILFCAVLFITACTGFRKMTIDTRMEMDENFQGQRVMTTILSSSIFDQAFGGDLERLQDMVTEYCPTTMQCTASEADGDVQITMTLPFANYTDYENKIGQILERTPGIYFDYSNSMFKSGFMLQEDFTSLDLFQWLLQALANEYSGLADRSLEDIFTLGDTEVVFDGGEALASQQPITVEQMESHAFDSISADITIHDNAYEVEVNFFVDSDTYYSMGDRMDAVMQRLAPAGATYNASTSDSQRIYTFGFSAYNEESLIEQLNTVLSTENCEFEVTDEGNNEQTLEARRDLTIYLDGSYFLDFSEPDTTMTYHLTADSRYSFENCESLTGFLRNFTTEQEGDTSSAYIVVGPSDRVQVEMSYSIDIRHIQAETIINSDNSLERNLIFSLGASEAEIVGDSFSTKVQGRISDGMSFETEEQDEQVLYKVHITAQSPEELSTLTTRFLNGGDTENQTSILTGGREERHRLRTISYAYEDTINLEGFLGGAVSEEGITYRITYPRQYTAALTEGTFTDVQADGNVLSLTTLNPVLTVKSEASAANIVGITQIILWWASLVLMLIGLVLNLRHIVGLWKEKEAYLGRVDLFTKKNMAGMTVCIVAVVIFVITSLRMIFRIY</sequence>
<accession>A0A9D1HET9</accession>
<keyword evidence="1" id="KW-0812">Transmembrane</keyword>
<feature type="transmembrane region" description="Helical" evidence="1">
    <location>
        <begin position="562"/>
        <end position="583"/>
    </location>
</feature>
<evidence type="ECO:0000256" key="1">
    <source>
        <dbReference type="SAM" id="Phobius"/>
    </source>
</evidence>
<keyword evidence="1" id="KW-0472">Membrane</keyword>
<proteinExistence type="predicted"/>
<dbReference type="Proteomes" id="UP000824164">
    <property type="component" value="Unassembled WGS sequence"/>
</dbReference>
<protein>
    <submittedName>
        <fullName evidence="2">Uncharacterized protein</fullName>
    </submittedName>
</protein>
<dbReference type="EMBL" id="DVLT01000008">
    <property type="protein sequence ID" value="HIU01883.1"/>
    <property type="molecule type" value="Genomic_DNA"/>
</dbReference>
<reference evidence="2" key="1">
    <citation type="submission" date="2020-10" db="EMBL/GenBank/DDBJ databases">
        <authorList>
            <person name="Gilroy R."/>
        </authorList>
    </citation>
    <scope>NUCLEOTIDE SEQUENCE</scope>
    <source>
        <strain evidence="2">CHK187-14744</strain>
    </source>
</reference>
<feature type="transmembrane region" description="Helical" evidence="1">
    <location>
        <begin position="604"/>
        <end position="626"/>
    </location>
</feature>
<comment type="caution">
    <text evidence="2">The sequence shown here is derived from an EMBL/GenBank/DDBJ whole genome shotgun (WGS) entry which is preliminary data.</text>
</comment>
<dbReference type="PROSITE" id="PS51257">
    <property type="entry name" value="PROKAR_LIPOPROTEIN"/>
    <property type="match status" value="1"/>
</dbReference>
<organism evidence="2 3">
    <name type="scientific">Candidatus Onthocola gallistercoris</name>
    <dbReference type="NCBI Taxonomy" id="2840876"/>
    <lineage>
        <taxon>Bacteria</taxon>
        <taxon>Bacillati</taxon>
        <taxon>Bacillota</taxon>
        <taxon>Bacilli</taxon>
        <taxon>Candidatus Onthocola</taxon>
    </lineage>
</organism>